<evidence type="ECO:0000256" key="3">
    <source>
        <dbReference type="ARBA" id="ARBA00022670"/>
    </source>
</evidence>
<dbReference type="PANTHER" id="PTHR24264:SF65">
    <property type="entry name" value="SRCR DOMAIN-CONTAINING PROTEIN"/>
    <property type="match status" value="1"/>
</dbReference>
<feature type="non-terminal residue" evidence="10">
    <location>
        <position position="246"/>
    </location>
</feature>
<dbReference type="EMBL" id="MUJZ01039724">
    <property type="protein sequence ID" value="OTF75923.1"/>
    <property type="molecule type" value="Genomic_DNA"/>
</dbReference>
<dbReference type="InterPro" id="IPR009003">
    <property type="entry name" value="Peptidase_S1_PA"/>
</dbReference>
<dbReference type="PROSITE" id="PS00135">
    <property type="entry name" value="TRYPSIN_SER"/>
    <property type="match status" value="1"/>
</dbReference>
<evidence type="ECO:0000256" key="7">
    <source>
        <dbReference type="ARBA" id="ARBA00024195"/>
    </source>
</evidence>
<dbReference type="PRINTS" id="PR00722">
    <property type="entry name" value="CHYMOTRYPSIN"/>
</dbReference>
<comment type="subcellular location">
    <subcellularLocation>
        <location evidence="1">Secreted</location>
    </subcellularLocation>
</comment>
<proteinExistence type="inferred from homology"/>
<dbReference type="GO" id="GO:0006508">
    <property type="term" value="P:proteolysis"/>
    <property type="evidence" value="ECO:0007669"/>
    <property type="project" value="UniProtKB-KW"/>
</dbReference>
<evidence type="ECO:0000256" key="5">
    <source>
        <dbReference type="ARBA" id="ARBA00022825"/>
    </source>
</evidence>
<dbReference type="GO" id="GO:0005615">
    <property type="term" value="C:extracellular space"/>
    <property type="evidence" value="ECO:0007669"/>
    <property type="project" value="TreeGrafter"/>
</dbReference>
<dbReference type="InterPro" id="IPR043504">
    <property type="entry name" value="Peptidase_S1_PA_chymotrypsin"/>
</dbReference>
<organism evidence="10 11">
    <name type="scientific">Euroglyphus maynei</name>
    <name type="common">Mayne's house dust mite</name>
    <dbReference type="NCBI Taxonomy" id="6958"/>
    <lineage>
        <taxon>Eukaryota</taxon>
        <taxon>Metazoa</taxon>
        <taxon>Ecdysozoa</taxon>
        <taxon>Arthropoda</taxon>
        <taxon>Chelicerata</taxon>
        <taxon>Arachnida</taxon>
        <taxon>Acari</taxon>
        <taxon>Acariformes</taxon>
        <taxon>Sarcoptiformes</taxon>
        <taxon>Astigmata</taxon>
        <taxon>Psoroptidia</taxon>
        <taxon>Analgoidea</taxon>
        <taxon>Pyroglyphidae</taxon>
        <taxon>Pyroglyphinae</taxon>
        <taxon>Euroglyphus</taxon>
    </lineage>
</organism>
<dbReference type="SUPFAM" id="SSF50494">
    <property type="entry name" value="Trypsin-like serine proteases"/>
    <property type="match status" value="1"/>
</dbReference>
<dbReference type="Proteomes" id="UP000194236">
    <property type="component" value="Unassembled WGS sequence"/>
</dbReference>
<reference evidence="10 11" key="1">
    <citation type="submission" date="2017-03" db="EMBL/GenBank/DDBJ databases">
        <title>Genome Survey of Euroglyphus maynei.</title>
        <authorList>
            <person name="Arlian L.G."/>
            <person name="Morgan M.S."/>
            <person name="Rider S.D."/>
        </authorList>
    </citation>
    <scope>NUCLEOTIDE SEQUENCE [LARGE SCALE GENOMIC DNA]</scope>
    <source>
        <strain evidence="10">Arlian Lab</strain>
        <tissue evidence="10">Whole body</tissue>
    </source>
</reference>
<keyword evidence="11" id="KW-1185">Reference proteome</keyword>
<keyword evidence="2" id="KW-0964">Secreted</keyword>
<comment type="caution">
    <text evidence="10">The sequence shown here is derived from an EMBL/GenBank/DDBJ whole genome shotgun (WGS) entry which is preliminary data.</text>
</comment>
<keyword evidence="3 8" id="KW-0645">Protease</keyword>
<name>A0A1Y3B7Q6_EURMA</name>
<keyword evidence="4 8" id="KW-0378">Hydrolase</keyword>
<dbReference type="SMART" id="SM00020">
    <property type="entry name" value="Tryp_SPc"/>
    <property type="match status" value="1"/>
</dbReference>
<sequence length="246" mass="27618">MVGIYRHDRFICGGSIIGSKYILTAAHCVTRGNNINATILNEHLKVFIGNNHLLPIGKMFNLSTTIKPNVDNDHHLLRDRFLLSLMDGEQKGRLLSVEKVIPHESYSPKFILNDIALLRLNETLQLDDTSISPICLPANKIFEKIKVGQNTTIIGWGHQHENGVVTNRLHEVRIPIISNEQCRNIYGSKRIDNRHICAAFPDGGHDSCQGDSGGPMMFYDNQQYYQIGIVSWGRGCARPDQPGVYT</sequence>
<protein>
    <submittedName>
        <fullName evidence="10">Group 3 mite allergen-like protein (Serine protease)</fullName>
    </submittedName>
</protein>
<dbReference type="FunFam" id="2.40.10.10:FF:000002">
    <property type="entry name" value="Transmembrane protease serine"/>
    <property type="match status" value="1"/>
</dbReference>
<dbReference type="CDD" id="cd00190">
    <property type="entry name" value="Tryp_SPc"/>
    <property type="match status" value="1"/>
</dbReference>
<dbReference type="OrthoDB" id="6428296at2759"/>
<evidence type="ECO:0000256" key="2">
    <source>
        <dbReference type="ARBA" id="ARBA00022525"/>
    </source>
</evidence>
<evidence type="ECO:0000256" key="8">
    <source>
        <dbReference type="RuleBase" id="RU363034"/>
    </source>
</evidence>
<evidence type="ECO:0000313" key="11">
    <source>
        <dbReference type="Proteomes" id="UP000194236"/>
    </source>
</evidence>
<dbReference type="InterPro" id="IPR001254">
    <property type="entry name" value="Trypsin_dom"/>
</dbReference>
<dbReference type="GO" id="GO:0004252">
    <property type="term" value="F:serine-type endopeptidase activity"/>
    <property type="evidence" value="ECO:0007669"/>
    <property type="project" value="InterPro"/>
</dbReference>
<dbReference type="InterPro" id="IPR033116">
    <property type="entry name" value="TRYPSIN_SER"/>
</dbReference>
<gene>
    <name evidence="10" type="ORF">BLA29_009032</name>
</gene>
<dbReference type="Pfam" id="PF00089">
    <property type="entry name" value="Trypsin"/>
    <property type="match status" value="2"/>
</dbReference>
<dbReference type="PROSITE" id="PS50240">
    <property type="entry name" value="TRYPSIN_DOM"/>
    <property type="match status" value="1"/>
</dbReference>
<dbReference type="Gene3D" id="2.40.10.10">
    <property type="entry name" value="Trypsin-like serine proteases"/>
    <property type="match status" value="1"/>
</dbReference>
<comment type="similarity">
    <text evidence="7">Belongs to the peptidase S1 family. CLIP subfamily.</text>
</comment>
<evidence type="ECO:0000313" key="10">
    <source>
        <dbReference type="EMBL" id="OTF75923.1"/>
    </source>
</evidence>
<dbReference type="InterPro" id="IPR018114">
    <property type="entry name" value="TRYPSIN_HIS"/>
</dbReference>
<accession>A0A1Y3B7Q6</accession>
<keyword evidence="5 8" id="KW-0720">Serine protease</keyword>
<dbReference type="AlphaFoldDB" id="A0A1Y3B7Q6"/>
<dbReference type="PANTHER" id="PTHR24264">
    <property type="entry name" value="TRYPSIN-RELATED"/>
    <property type="match status" value="1"/>
</dbReference>
<evidence type="ECO:0000256" key="6">
    <source>
        <dbReference type="ARBA" id="ARBA00023157"/>
    </source>
</evidence>
<evidence type="ECO:0000259" key="9">
    <source>
        <dbReference type="PROSITE" id="PS50240"/>
    </source>
</evidence>
<evidence type="ECO:0000256" key="4">
    <source>
        <dbReference type="ARBA" id="ARBA00022801"/>
    </source>
</evidence>
<dbReference type="PROSITE" id="PS00134">
    <property type="entry name" value="TRYPSIN_HIS"/>
    <property type="match status" value="1"/>
</dbReference>
<dbReference type="InterPro" id="IPR050127">
    <property type="entry name" value="Serine_Proteases_S1"/>
</dbReference>
<dbReference type="InterPro" id="IPR001314">
    <property type="entry name" value="Peptidase_S1A"/>
</dbReference>
<keyword evidence="6" id="KW-1015">Disulfide bond</keyword>
<feature type="domain" description="Peptidase S1" evidence="9">
    <location>
        <begin position="1"/>
        <end position="246"/>
    </location>
</feature>
<evidence type="ECO:0000256" key="1">
    <source>
        <dbReference type="ARBA" id="ARBA00004613"/>
    </source>
</evidence>